<accession>A0A433Q9C8</accession>
<evidence type="ECO:0000256" key="9">
    <source>
        <dbReference type="PROSITE-ProRule" id="PRU10141"/>
    </source>
</evidence>
<dbReference type="Proteomes" id="UP000274822">
    <property type="component" value="Unassembled WGS sequence"/>
</dbReference>
<evidence type="ECO:0000313" key="14">
    <source>
        <dbReference type="Proteomes" id="UP000274822"/>
    </source>
</evidence>
<feature type="compositionally biased region" description="Low complexity" evidence="10">
    <location>
        <begin position="1138"/>
        <end position="1152"/>
    </location>
</feature>
<keyword evidence="4 9" id="KW-0547">Nucleotide-binding</keyword>
<dbReference type="GO" id="GO:0005737">
    <property type="term" value="C:cytoplasm"/>
    <property type="evidence" value="ECO:0007669"/>
    <property type="project" value="TreeGrafter"/>
</dbReference>
<feature type="region of interest" description="Disordered" evidence="10">
    <location>
        <begin position="1030"/>
        <end position="1065"/>
    </location>
</feature>
<dbReference type="SMART" id="SM00220">
    <property type="entry name" value="S_TKc"/>
    <property type="match status" value="1"/>
</dbReference>
<dbReference type="PANTHER" id="PTHR24346">
    <property type="entry name" value="MAP/MICROTUBULE AFFINITY-REGULATING KINASE"/>
    <property type="match status" value="1"/>
</dbReference>
<feature type="binding site" evidence="9">
    <location>
        <position position="110"/>
    </location>
    <ligand>
        <name>ATP</name>
        <dbReference type="ChEBI" id="CHEBI:30616"/>
    </ligand>
</feature>
<organism evidence="13 14">
    <name type="scientific">Jimgerdemannia flammicorona</name>
    <dbReference type="NCBI Taxonomy" id="994334"/>
    <lineage>
        <taxon>Eukaryota</taxon>
        <taxon>Fungi</taxon>
        <taxon>Fungi incertae sedis</taxon>
        <taxon>Mucoromycota</taxon>
        <taxon>Mucoromycotina</taxon>
        <taxon>Endogonomycetes</taxon>
        <taxon>Endogonales</taxon>
        <taxon>Endogonaceae</taxon>
        <taxon>Jimgerdemannia</taxon>
    </lineage>
</organism>
<feature type="compositionally biased region" description="Polar residues" evidence="10">
    <location>
        <begin position="1047"/>
        <end position="1056"/>
    </location>
</feature>
<feature type="region of interest" description="Disordered" evidence="10">
    <location>
        <begin position="36"/>
        <end position="68"/>
    </location>
</feature>
<feature type="domain" description="Protein kinase" evidence="11">
    <location>
        <begin position="77"/>
        <end position="339"/>
    </location>
</feature>
<feature type="compositionally biased region" description="Polar residues" evidence="10">
    <location>
        <begin position="723"/>
        <end position="732"/>
    </location>
</feature>
<dbReference type="InterPro" id="IPR017441">
    <property type="entry name" value="Protein_kinase_ATP_BS"/>
</dbReference>
<keyword evidence="5" id="KW-0418">Kinase</keyword>
<evidence type="ECO:0000256" key="8">
    <source>
        <dbReference type="ARBA" id="ARBA00048679"/>
    </source>
</evidence>
<comment type="catalytic activity">
    <reaction evidence="8">
        <text>L-seryl-[protein] + ATP = O-phospho-L-seryl-[protein] + ADP + H(+)</text>
        <dbReference type="Rhea" id="RHEA:17989"/>
        <dbReference type="Rhea" id="RHEA-COMP:9863"/>
        <dbReference type="Rhea" id="RHEA-COMP:11604"/>
        <dbReference type="ChEBI" id="CHEBI:15378"/>
        <dbReference type="ChEBI" id="CHEBI:29999"/>
        <dbReference type="ChEBI" id="CHEBI:30616"/>
        <dbReference type="ChEBI" id="CHEBI:83421"/>
        <dbReference type="ChEBI" id="CHEBI:456216"/>
        <dbReference type="EC" id="2.7.11.1"/>
    </reaction>
</comment>
<evidence type="ECO:0000259" key="11">
    <source>
        <dbReference type="PROSITE" id="PS50011"/>
    </source>
</evidence>
<evidence type="ECO:0000256" key="1">
    <source>
        <dbReference type="ARBA" id="ARBA00012513"/>
    </source>
</evidence>
<proteinExistence type="predicted"/>
<dbReference type="Pfam" id="PF02149">
    <property type="entry name" value="KA1"/>
    <property type="match status" value="1"/>
</dbReference>
<dbReference type="PANTHER" id="PTHR24346:SF110">
    <property type="entry name" value="NON-SPECIFIC SERINE_THREONINE PROTEIN KINASE"/>
    <property type="match status" value="1"/>
</dbReference>
<keyword evidence="6 9" id="KW-0067">ATP-binding</keyword>
<dbReference type="Gene3D" id="3.30.310.80">
    <property type="entry name" value="Kinase associated domain 1, KA1"/>
    <property type="match status" value="1"/>
</dbReference>
<evidence type="ECO:0000256" key="2">
    <source>
        <dbReference type="ARBA" id="ARBA00022527"/>
    </source>
</evidence>
<dbReference type="SUPFAM" id="SSF103243">
    <property type="entry name" value="KA1-like"/>
    <property type="match status" value="1"/>
</dbReference>
<keyword evidence="2" id="KW-0723">Serine/threonine-protein kinase</keyword>
<dbReference type="GO" id="GO:0106310">
    <property type="term" value="F:protein serine kinase activity"/>
    <property type="evidence" value="ECO:0007669"/>
    <property type="project" value="RHEA"/>
</dbReference>
<evidence type="ECO:0000256" key="10">
    <source>
        <dbReference type="SAM" id="MobiDB-lite"/>
    </source>
</evidence>
<name>A0A433Q9C8_9FUNG</name>
<dbReference type="PROSITE" id="PS50032">
    <property type="entry name" value="KA1"/>
    <property type="match status" value="1"/>
</dbReference>
<gene>
    <name evidence="13" type="ORF">BC938DRAFT_470908</name>
</gene>
<feature type="region of interest" description="Disordered" evidence="10">
    <location>
        <begin position="370"/>
        <end position="435"/>
    </location>
</feature>
<feature type="domain" description="KA1" evidence="12">
    <location>
        <begin position="1066"/>
        <end position="1116"/>
    </location>
</feature>
<dbReference type="SUPFAM" id="SSF56112">
    <property type="entry name" value="Protein kinase-like (PK-like)"/>
    <property type="match status" value="1"/>
</dbReference>
<dbReference type="GO" id="GO:0004674">
    <property type="term" value="F:protein serine/threonine kinase activity"/>
    <property type="evidence" value="ECO:0007669"/>
    <property type="project" value="UniProtKB-KW"/>
</dbReference>
<evidence type="ECO:0000256" key="3">
    <source>
        <dbReference type="ARBA" id="ARBA00022679"/>
    </source>
</evidence>
<dbReference type="InterPro" id="IPR008271">
    <property type="entry name" value="Ser/Thr_kinase_AS"/>
</dbReference>
<dbReference type="PROSITE" id="PS00108">
    <property type="entry name" value="PROTEIN_KINASE_ST"/>
    <property type="match status" value="1"/>
</dbReference>
<evidence type="ECO:0000256" key="5">
    <source>
        <dbReference type="ARBA" id="ARBA00022777"/>
    </source>
</evidence>
<sequence>MATAIHPLSSTQYGPYPPPPVPASIQAAINNKTRPVSTPVPLAYHEGGGPSTRHHGSSSGHGSHSHSRKQQNFFGHYMLLQTLGEGEFGKVKLGVHAESGHEVAIKLIRKENVDTASRLNKVEREISVLRIVRHPNIVKLYDVIETDRYIGIVIEYASGGELFDHILAHRYLKEKDASRLFAQLISGVNYMHQKHIVHRDLKLENLLLDRNRNIIITDFGFANQFTSSKDDLMATSCGSPCYAAPELVISEGLYVGSAVDIWSCGVILYAMLCGYLPFDDDPANPDGDNINLLYKYILNTPLVFPEYVSAEARDLLKKMLVPDPTKRCDIKDIMEHRWLTAYAGIFNKTLQQLEAEASVPPNMTLSPAAAAAYAHATEQHNSSSKRHTISSDYEMGDGSTVNGDDSSFIDGYDNEESSYEGRHHDEYGNSSHSLLGPIADQDEAVVPDYISEVSQEYLDAMGGDSVPDLQSELAKATQSENLVDADEKMTDVVTDSEQDSFAVVPQVPDDNPSSSQVPDRSEPVHMTEEHADDEEKDVVMPLHNEASTGSVDQLEVPQAQYPGSRRSPNAASASRVRPVTVHGAAVAQVPTLSMLPPPAAPMPTTSVSSSAIYGGHRRDSLPSTFPSSSFQTKNEKKVHKNVSSEQPKSQSVSQPSSPMHGPVVAGYPAASASSPVIPAEGSDQKQLNLLIATMQQNQGDPLETVSLVDEHDASSNVRVAPTAGSSKKSQTQRGERRKALSLLVGSSSSNDTQMNGTSKTVQFTSPKSKADKAPEKVRDRHVSSIQQQQQEIQMQSSKSQGIPGADHADKPKSTGKKVFDWFRKKTKESPKLPAYASTPLSPAPAPAPPTPKAASISTARNRQSKQTSAGALMDYNDSKLHIHHGPVDQSALTSRPPFEVFLEIKQTLLGMGIEVKRDGEYKLKCVRKKRKVKLGKDGHPAVIVETAPEMQLGLHHNGIISGGPFPGGWDPRKRKMSSGTPFRMLLRRSSASNQSSSSVNSLGHGQSSSAAANSEEELALSSGIIMSPSVSSQTSSTSPVPSSTVSAQRNSSSKPSATEALYGDPSIDPGDEIRFSVELCKIKNLTNLYIVDIRRMRGNLWGYKFLYHTLLERLDLSGKGGYIPTMASIANMQKERAAAAGNSGSSNTRANAITQNNPTGRGSVAVPGSGQWRG</sequence>
<dbReference type="InterPro" id="IPR011009">
    <property type="entry name" value="Kinase-like_dom_sf"/>
</dbReference>
<feature type="compositionally biased region" description="Low complexity" evidence="10">
    <location>
        <begin position="602"/>
        <end position="611"/>
    </location>
</feature>
<evidence type="ECO:0000256" key="7">
    <source>
        <dbReference type="ARBA" id="ARBA00047899"/>
    </source>
</evidence>
<evidence type="ECO:0000256" key="6">
    <source>
        <dbReference type="ARBA" id="ARBA00022840"/>
    </source>
</evidence>
<dbReference type="InterPro" id="IPR028375">
    <property type="entry name" value="KA1/Ssp2_C"/>
</dbReference>
<keyword evidence="3" id="KW-0808">Transferase</keyword>
<comment type="catalytic activity">
    <reaction evidence="7">
        <text>L-threonyl-[protein] + ATP = O-phospho-L-threonyl-[protein] + ADP + H(+)</text>
        <dbReference type="Rhea" id="RHEA:46608"/>
        <dbReference type="Rhea" id="RHEA-COMP:11060"/>
        <dbReference type="Rhea" id="RHEA-COMP:11605"/>
        <dbReference type="ChEBI" id="CHEBI:15378"/>
        <dbReference type="ChEBI" id="CHEBI:30013"/>
        <dbReference type="ChEBI" id="CHEBI:30616"/>
        <dbReference type="ChEBI" id="CHEBI:61977"/>
        <dbReference type="ChEBI" id="CHEBI:456216"/>
        <dbReference type="EC" id="2.7.11.1"/>
    </reaction>
</comment>
<evidence type="ECO:0000313" key="13">
    <source>
        <dbReference type="EMBL" id="RUS26329.1"/>
    </source>
</evidence>
<dbReference type="GO" id="GO:0035556">
    <property type="term" value="P:intracellular signal transduction"/>
    <property type="evidence" value="ECO:0007669"/>
    <property type="project" value="TreeGrafter"/>
</dbReference>
<dbReference type="InterPro" id="IPR001772">
    <property type="entry name" value="KA1_dom"/>
</dbReference>
<feature type="region of interest" description="Disordered" evidence="10">
    <location>
        <begin position="496"/>
        <end position="537"/>
    </location>
</feature>
<protein>
    <recommendedName>
        <fullName evidence="1">non-specific serine/threonine protein kinase</fullName>
        <ecNumber evidence="1">2.7.11.1</ecNumber>
    </recommendedName>
</protein>
<feature type="compositionally biased region" description="Low complexity" evidence="10">
    <location>
        <begin position="643"/>
        <end position="658"/>
    </location>
</feature>
<dbReference type="AlphaFoldDB" id="A0A433Q9C8"/>
<comment type="caution">
    <text evidence="13">The sequence shown here is derived from an EMBL/GenBank/DDBJ whole genome shotgun (WGS) entry which is preliminary data.</text>
</comment>
<feature type="region of interest" description="Disordered" evidence="10">
    <location>
        <begin position="830"/>
        <end position="868"/>
    </location>
</feature>
<reference evidence="13 14" key="1">
    <citation type="journal article" date="2018" name="New Phytol.">
        <title>Phylogenomics of Endogonaceae and evolution of mycorrhizas within Mucoromycota.</title>
        <authorList>
            <person name="Chang Y."/>
            <person name="Desiro A."/>
            <person name="Na H."/>
            <person name="Sandor L."/>
            <person name="Lipzen A."/>
            <person name="Clum A."/>
            <person name="Barry K."/>
            <person name="Grigoriev I.V."/>
            <person name="Martin F.M."/>
            <person name="Stajich J.E."/>
            <person name="Smith M.E."/>
            <person name="Bonito G."/>
            <person name="Spatafora J.W."/>
        </authorList>
    </citation>
    <scope>NUCLEOTIDE SEQUENCE [LARGE SCALE GENOMIC DNA]</scope>
    <source>
        <strain evidence="13 14">AD002</strain>
    </source>
</reference>
<dbReference type="GO" id="GO:0005524">
    <property type="term" value="F:ATP binding"/>
    <property type="evidence" value="ECO:0007669"/>
    <property type="project" value="UniProtKB-UniRule"/>
</dbReference>
<feature type="region of interest" description="Disordered" evidence="10">
    <location>
        <begin position="709"/>
        <end position="818"/>
    </location>
</feature>
<dbReference type="PROSITE" id="PS50011">
    <property type="entry name" value="PROTEIN_KINASE_DOM"/>
    <property type="match status" value="1"/>
</dbReference>
<dbReference type="FunFam" id="3.30.200.20:FF:000003">
    <property type="entry name" value="Non-specific serine/threonine protein kinase"/>
    <property type="match status" value="1"/>
</dbReference>
<feature type="compositionally biased region" description="Basic and acidic residues" evidence="10">
    <location>
        <begin position="806"/>
        <end position="818"/>
    </location>
</feature>
<dbReference type="InterPro" id="IPR000719">
    <property type="entry name" value="Prot_kinase_dom"/>
</dbReference>
<dbReference type="Gene3D" id="1.10.510.10">
    <property type="entry name" value="Transferase(Phosphotransferase) domain 1"/>
    <property type="match status" value="1"/>
</dbReference>
<dbReference type="Pfam" id="PF00069">
    <property type="entry name" value="Pkinase"/>
    <property type="match status" value="1"/>
</dbReference>
<dbReference type="FunFam" id="1.10.510.10:FF:000636">
    <property type="entry name" value="Non-specific serine/threonine protein kinase"/>
    <property type="match status" value="1"/>
</dbReference>
<dbReference type="EMBL" id="RBNJ01010720">
    <property type="protein sequence ID" value="RUS26329.1"/>
    <property type="molecule type" value="Genomic_DNA"/>
</dbReference>
<feature type="region of interest" description="Disordered" evidence="10">
    <location>
        <begin position="989"/>
        <end position="1013"/>
    </location>
</feature>
<feature type="compositionally biased region" description="Basic and acidic residues" evidence="10">
    <location>
        <begin position="768"/>
        <end position="782"/>
    </location>
</feature>
<evidence type="ECO:0000256" key="4">
    <source>
        <dbReference type="ARBA" id="ARBA00022741"/>
    </source>
</evidence>
<feature type="compositionally biased region" description="Low complexity" evidence="10">
    <location>
        <begin position="1030"/>
        <end position="1046"/>
    </location>
</feature>
<feature type="compositionally biased region" description="Pro residues" evidence="10">
    <location>
        <begin position="841"/>
        <end position="851"/>
    </location>
</feature>
<feature type="region of interest" description="Disordered" evidence="10">
    <location>
        <begin position="593"/>
        <end position="667"/>
    </location>
</feature>
<keyword evidence="14" id="KW-1185">Reference proteome</keyword>
<feature type="compositionally biased region" description="Low complexity" evidence="10">
    <location>
        <begin position="783"/>
        <end position="800"/>
    </location>
</feature>
<feature type="compositionally biased region" description="Polar residues" evidence="10">
    <location>
        <begin position="621"/>
        <end position="632"/>
    </location>
</feature>
<feature type="region of interest" description="Disordered" evidence="10">
    <location>
        <begin position="1138"/>
        <end position="1174"/>
    </location>
</feature>
<dbReference type="PROSITE" id="PS00107">
    <property type="entry name" value="PROTEIN_KINASE_ATP"/>
    <property type="match status" value="1"/>
</dbReference>
<feature type="compositionally biased region" description="Basic and acidic residues" evidence="10">
    <location>
        <begin position="519"/>
        <end position="529"/>
    </location>
</feature>
<feature type="compositionally biased region" description="Polar residues" evidence="10">
    <location>
        <begin position="744"/>
        <end position="767"/>
    </location>
</feature>
<dbReference type="EC" id="2.7.11.1" evidence="1"/>
<evidence type="ECO:0000259" key="12">
    <source>
        <dbReference type="PROSITE" id="PS50032"/>
    </source>
</evidence>